<comment type="subcellular location">
    <subcellularLocation>
        <location evidence="1">Membrane</location>
        <topology evidence="1">Multi-pass membrane protein</topology>
    </subcellularLocation>
</comment>
<evidence type="ECO:0000256" key="2">
    <source>
        <dbReference type="ARBA" id="ARBA00022692"/>
    </source>
</evidence>
<feature type="transmembrane region" description="Helical" evidence="5">
    <location>
        <begin position="33"/>
        <end position="54"/>
    </location>
</feature>
<dbReference type="InterPro" id="IPR011547">
    <property type="entry name" value="SLC26A/SulP_dom"/>
</dbReference>
<keyword evidence="4 5" id="KW-0472">Membrane</keyword>
<name>A0ABQ6VDS0_9CORY</name>
<protein>
    <submittedName>
        <fullName evidence="7">SulP family inorganic anion transporter</fullName>
    </submittedName>
</protein>
<dbReference type="Proteomes" id="UP000436181">
    <property type="component" value="Unassembled WGS sequence"/>
</dbReference>
<feature type="transmembrane region" description="Helical" evidence="5">
    <location>
        <begin position="183"/>
        <end position="204"/>
    </location>
</feature>
<feature type="domain" description="STAS" evidence="6">
    <location>
        <begin position="417"/>
        <end position="507"/>
    </location>
</feature>
<keyword evidence="8" id="KW-1185">Reference proteome</keyword>
<evidence type="ECO:0000256" key="5">
    <source>
        <dbReference type="SAM" id="Phobius"/>
    </source>
</evidence>
<feature type="transmembrane region" description="Helical" evidence="5">
    <location>
        <begin position="332"/>
        <end position="351"/>
    </location>
</feature>
<feature type="transmembrane region" description="Helical" evidence="5">
    <location>
        <begin position="134"/>
        <end position="152"/>
    </location>
</feature>
<dbReference type="InterPro" id="IPR002645">
    <property type="entry name" value="STAS_dom"/>
</dbReference>
<dbReference type="Gene3D" id="3.30.750.24">
    <property type="entry name" value="STAS domain"/>
    <property type="match status" value="1"/>
</dbReference>
<evidence type="ECO:0000313" key="8">
    <source>
        <dbReference type="Proteomes" id="UP000436181"/>
    </source>
</evidence>
<evidence type="ECO:0000256" key="4">
    <source>
        <dbReference type="ARBA" id="ARBA00023136"/>
    </source>
</evidence>
<keyword evidence="3 5" id="KW-1133">Transmembrane helix</keyword>
<evidence type="ECO:0000313" key="7">
    <source>
        <dbReference type="EMBL" id="KAB3521063.1"/>
    </source>
</evidence>
<evidence type="ECO:0000259" key="6">
    <source>
        <dbReference type="PROSITE" id="PS50801"/>
    </source>
</evidence>
<dbReference type="CDD" id="cd07042">
    <property type="entry name" value="STAS_SulP_like_sulfate_transporter"/>
    <property type="match status" value="1"/>
</dbReference>
<proteinExistence type="predicted"/>
<dbReference type="InterPro" id="IPR036513">
    <property type="entry name" value="STAS_dom_sf"/>
</dbReference>
<feature type="transmembrane region" description="Helical" evidence="5">
    <location>
        <begin position="60"/>
        <end position="76"/>
    </location>
</feature>
<feature type="transmembrane region" description="Helical" evidence="5">
    <location>
        <begin position="158"/>
        <end position="176"/>
    </location>
</feature>
<dbReference type="Pfam" id="PF00916">
    <property type="entry name" value="Sulfate_transp"/>
    <property type="match status" value="2"/>
</dbReference>
<dbReference type="PROSITE" id="PS50801">
    <property type="entry name" value="STAS"/>
    <property type="match status" value="1"/>
</dbReference>
<dbReference type="PANTHER" id="PTHR43310">
    <property type="entry name" value="SULFATE TRANSPORTER YBAR-RELATED"/>
    <property type="match status" value="1"/>
</dbReference>
<gene>
    <name evidence="7" type="ORF">F8377_05725</name>
</gene>
<organism evidence="7 8">
    <name type="scientific">Corynebacterium zhongnanshanii</name>
    <dbReference type="NCBI Taxonomy" id="2768834"/>
    <lineage>
        <taxon>Bacteria</taxon>
        <taxon>Bacillati</taxon>
        <taxon>Actinomycetota</taxon>
        <taxon>Actinomycetes</taxon>
        <taxon>Mycobacteriales</taxon>
        <taxon>Corynebacteriaceae</taxon>
        <taxon>Corynebacterium</taxon>
    </lineage>
</organism>
<evidence type="ECO:0000256" key="1">
    <source>
        <dbReference type="ARBA" id="ARBA00004141"/>
    </source>
</evidence>
<feature type="transmembrane region" description="Helical" evidence="5">
    <location>
        <begin position="104"/>
        <end position="122"/>
    </location>
</feature>
<dbReference type="EMBL" id="WBZJ01000002">
    <property type="protein sequence ID" value="KAB3521063.1"/>
    <property type="molecule type" value="Genomic_DNA"/>
</dbReference>
<feature type="transmembrane region" description="Helical" evidence="5">
    <location>
        <begin position="235"/>
        <end position="254"/>
    </location>
</feature>
<feature type="transmembrane region" description="Helical" evidence="5">
    <location>
        <begin position="371"/>
        <end position="398"/>
    </location>
</feature>
<dbReference type="Pfam" id="PF01740">
    <property type="entry name" value="STAS"/>
    <property type="match status" value="1"/>
</dbReference>
<accession>A0ABQ6VDS0</accession>
<feature type="transmembrane region" description="Helical" evidence="5">
    <location>
        <begin position="275"/>
        <end position="297"/>
    </location>
</feature>
<feature type="transmembrane region" description="Helical" evidence="5">
    <location>
        <begin position="309"/>
        <end position="325"/>
    </location>
</feature>
<evidence type="ECO:0000256" key="3">
    <source>
        <dbReference type="ARBA" id="ARBA00022989"/>
    </source>
</evidence>
<keyword evidence="2 5" id="KW-0812">Transmembrane</keyword>
<sequence length="507" mass="53477">MQRGSHEEGPAPTGIVSSFGYAVSSPSRIRKELFGGLAVALALIPEVLSFSILAGMDPKVGLFASVIMMMSIAFTGGRPAMVSAAAGSVAVVIAPLSASHGVDYVVAAVLLAGALQVILSAVGVAKLMRFIPRSVMLGFVNALGILMLTAQMDHLIDVPWLVYALVAVGLVIMLGLPRLTTVIPAPLVTIFILTGAVWAFGWNVPDVADQGELPTSLPGLFLPDVPLTLDTLSVLAPYVVGVALVGLLESLLTAKLVDDITDVHSDKTRESYGQGVGNILSALIGGIGVCAMIGQTMINVKSAQARTRLSTFMGGVFLLVLILLLGDTVGRIPMAALVAVMIIVAGTTINWHSIAPTTLKQMPLSETLVMLITVVATLLTDNLAIGVFCGVLTAMVAFARRIAHLVTVERRVDEGEPGVVIYEVTGQLFFASSNDLVYSFDYTEDQLSGADRVIIDLTKAEIWDASTVATLDSVHRKYAQRDLSVEMKGLDGESQRRLDLLSGKLGE</sequence>
<comment type="caution">
    <text evidence="7">The sequence shown here is derived from an EMBL/GenBank/DDBJ whole genome shotgun (WGS) entry which is preliminary data.</text>
</comment>
<dbReference type="SUPFAM" id="SSF52091">
    <property type="entry name" value="SpoIIaa-like"/>
    <property type="match status" value="1"/>
</dbReference>
<reference evidence="7 8" key="1">
    <citation type="submission" date="2019-10" db="EMBL/GenBank/DDBJ databases">
        <title>Corynebacterium sp novel species isolated from the respiratory tract of Marmot.</title>
        <authorList>
            <person name="Zhang G."/>
        </authorList>
    </citation>
    <scope>NUCLEOTIDE SEQUENCE [LARGE SCALE GENOMIC DNA]</scope>
    <source>
        <strain evidence="7 8">336</strain>
    </source>
</reference>
<dbReference type="InterPro" id="IPR052706">
    <property type="entry name" value="Membrane-Transporter-like"/>
</dbReference>
<dbReference type="PANTHER" id="PTHR43310:SF1">
    <property type="entry name" value="SULFATE TRANSPORTER YBAR-RELATED"/>
    <property type="match status" value="1"/>
</dbReference>